<comment type="caution">
    <text evidence="2">The sequence shown here is derived from an EMBL/GenBank/DDBJ whole genome shotgun (WGS) entry which is preliminary data.</text>
</comment>
<dbReference type="STRING" id="616990.IV54_GL001136"/>
<keyword evidence="3" id="KW-1185">Reference proteome</keyword>
<feature type="transmembrane region" description="Helical" evidence="1">
    <location>
        <begin position="95"/>
        <end position="121"/>
    </location>
</feature>
<dbReference type="Proteomes" id="UP000051906">
    <property type="component" value="Unassembled WGS sequence"/>
</dbReference>
<accession>A0A0R2LEL5</accession>
<organism evidence="2 3">
    <name type="scientific">Levilactobacillus paucivorans</name>
    <dbReference type="NCBI Taxonomy" id="616990"/>
    <lineage>
        <taxon>Bacteria</taxon>
        <taxon>Bacillati</taxon>
        <taxon>Bacillota</taxon>
        <taxon>Bacilli</taxon>
        <taxon>Lactobacillales</taxon>
        <taxon>Lactobacillaceae</taxon>
        <taxon>Levilactobacillus</taxon>
    </lineage>
</organism>
<feature type="transmembrane region" description="Helical" evidence="1">
    <location>
        <begin position="12"/>
        <end position="35"/>
    </location>
</feature>
<keyword evidence="1" id="KW-0812">Transmembrane</keyword>
<evidence type="ECO:0000256" key="1">
    <source>
        <dbReference type="SAM" id="Phobius"/>
    </source>
</evidence>
<dbReference type="AlphaFoldDB" id="A0A0R2LEL5"/>
<evidence type="ECO:0000313" key="2">
    <source>
        <dbReference type="EMBL" id="KRN97836.1"/>
    </source>
</evidence>
<name>A0A0R2LEL5_9LACO</name>
<evidence type="ECO:0000313" key="3">
    <source>
        <dbReference type="Proteomes" id="UP000051906"/>
    </source>
</evidence>
<sequence>MQVLVVEVAGGWLATTITGPATLLAVAWLYLWTYAALCDAATQTFPGIISWLSLPVLFWSAGPLVWGLGALWLLGIHFIWLHLSRPLIGDGDLEFIGLYALAFGVQTTAWWLLTACLLALLHHRQFSGRIALLPYLTISALGWWLWS</sequence>
<evidence type="ECO:0008006" key="4">
    <source>
        <dbReference type="Google" id="ProtNLM"/>
    </source>
</evidence>
<protein>
    <recommendedName>
        <fullName evidence="4">Prepilin type IV endopeptidase peptidase domain-containing protein</fullName>
    </recommendedName>
</protein>
<proteinExistence type="predicted"/>
<feature type="transmembrane region" description="Helical" evidence="1">
    <location>
        <begin position="56"/>
        <end position="83"/>
    </location>
</feature>
<gene>
    <name evidence="2" type="ORF">IV54_GL001136</name>
</gene>
<feature type="transmembrane region" description="Helical" evidence="1">
    <location>
        <begin position="128"/>
        <end position="146"/>
    </location>
</feature>
<dbReference type="PATRIC" id="fig|616990.3.peg.1224"/>
<dbReference type="EMBL" id="JQCA01000163">
    <property type="protein sequence ID" value="KRN97836.1"/>
    <property type="molecule type" value="Genomic_DNA"/>
</dbReference>
<keyword evidence="1" id="KW-1133">Transmembrane helix</keyword>
<reference evidence="2 3" key="1">
    <citation type="journal article" date="2015" name="Genome Announc.">
        <title>Expanding the biotechnology potential of lactobacilli through comparative genomics of 213 strains and associated genera.</title>
        <authorList>
            <person name="Sun Z."/>
            <person name="Harris H.M."/>
            <person name="McCann A."/>
            <person name="Guo C."/>
            <person name="Argimon S."/>
            <person name="Zhang W."/>
            <person name="Yang X."/>
            <person name="Jeffery I.B."/>
            <person name="Cooney J.C."/>
            <person name="Kagawa T.F."/>
            <person name="Liu W."/>
            <person name="Song Y."/>
            <person name="Salvetti E."/>
            <person name="Wrobel A."/>
            <person name="Rasinkangas P."/>
            <person name="Parkhill J."/>
            <person name="Rea M.C."/>
            <person name="O'Sullivan O."/>
            <person name="Ritari J."/>
            <person name="Douillard F.P."/>
            <person name="Paul Ross R."/>
            <person name="Yang R."/>
            <person name="Briner A.E."/>
            <person name="Felis G.E."/>
            <person name="de Vos W.M."/>
            <person name="Barrangou R."/>
            <person name="Klaenhammer T.R."/>
            <person name="Caufield P.W."/>
            <person name="Cui Y."/>
            <person name="Zhang H."/>
            <person name="O'Toole P.W."/>
        </authorList>
    </citation>
    <scope>NUCLEOTIDE SEQUENCE [LARGE SCALE GENOMIC DNA]</scope>
    <source>
        <strain evidence="2 3">DSM 22467</strain>
    </source>
</reference>
<keyword evidence="1" id="KW-0472">Membrane</keyword>